<evidence type="ECO:0000256" key="9">
    <source>
        <dbReference type="ARBA" id="ARBA00023136"/>
    </source>
</evidence>
<dbReference type="InterPro" id="IPR045584">
    <property type="entry name" value="Pilin-like"/>
</dbReference>
<evidence type="ECO:0000256" key="7">
    <source>
        <dbReference type="ARBA" id="ARBA00022729"/>
    </source>
</evidence>
<evidence type="ECO:0000256" key="6">
    <source>
        <dbReference type="ARBA" id="ARBA00022692"/>
    </source>
</evidence>
<evidence type="ECO:0000256" key="2">
    <source>
        <dbReference type="ARBA" id="ARBA00004442"/>
    </source>
</evidence>
<keyword evidence="9" id="KW-0472">Membrane</keyword>
<feature type="compositionally biased region" description="Polar residues" evidence="11">
    <location>
        <begin position="413"/>
        <end position="432"/>
    </location>
</feature>
<dbReference type="Gene3D" id="2.150.10.10">
    <property type="entry name" value="Serralysin-like metalloprotease, C-terminal"/>
    <property type="match status" value="2"/>
</dbReference>
<gene>
    <name evidence="15" type="ORF">ACFO0R_21245</name>
</gene>
<evidence type="ECO:0000259" key="14">
    <source>
        <dbReference type="Pfam" id="PF05662"/>
    </source>
</evidence>
<accession>A0ABV9A380</accession>
<keyword evidence="10" id="KW-0998">Cell outer membrane</keyword>
<dbReference type="Gene3D" id="3.30.1300.30">
    <property type="entry name" value="GSPII I/J protein-like"/>
    <property type="match status" value="1"/>
</dbReference>
<keyword evidence="8" id="KW-0653">Protein transport</keyword>
<evidence type="ECO:0000256" key="10">
    <source>
        <dbReference type="ARBA" id="ARBA00023237"/>
    </source>
</evidence>
<feature type="domain" description="Trimeric autotransporter adhesin YadA-like C-terminal membrane anchor" evidence="13">
    <location>
        <begin position="504"/>
        <end position="564"/>
    </location>
</feature>
<organism evidence="15 16">
    <name type="scientific">Chromobacterium aquaticum</name>
    <dbReference type="NCBI Taxonomy" id="467180"/>
    <lineage>
        <taxon>Bacteria</taxon>
        <taxon>Pseudomonadati</taxon>
        <taxon>Pseudomonadota</taxon>
        <taxon>Betaproteobacteria</taxon>
        <taxon>Neisseriales</taxon>
        <taxon>Chromobacteriaceae</taxon>
        <taxon>Chromobacterium</taxon>
    </lineage>
</organism>
<evidence type="ECO:0000256" key="3">
    <source>
        <dbReference type="ARBA" id="ARBA00005848"/>
    </source>
</evidence>
<evidence type="ECO:0000256" key="11">
    <source>
        <dbReference type="SAM" id="MobiDB-lite"/>
    </source>
</evidence>
<keyword evidence="16" id="KW-1185">Reference proteome</keyword>
<dbReference type="SUPFAM" id="SSF101967">
    <property type="entry name" value="Adhesin YadA, collagen-binding domain"/>
    <property type="match status" value="1"/>
</dbReference>
<protein>
    <submittedName>
        <fullName evidence="15">YadA family autotransporter adhesin</fullName>
    </submittedName>
</protein>
<dbReference type="Proteomes" id="UP001595999">
    <property type="component" value="Unassembled WGS sequence"/>
</dbReference>
<dbReference type="Pfam" id="PF05662">
    <property type="entry name" value="YadA_stalk"/>
    <property type="match status" value="2"/>
</dbReference>
<name>A0ABV9A380_9NEIS</name>
<proteinExistence type="inferred from homology"/>
<keyword evidence="6" id="KW-0812">Transmembrane</keyword>
<comment type="caution">
    <text evidence="15">The sequence shown here is derived from an EMBL/GenBank/DDBJ whole genome shotgun (WGS) entry which is preliminary data.</text>
</comment>
<feature type="region of interest" description="Disordered" evidence="11">
    <location>
        <begin position="413"/>
        <end position="433"/>
    </location>
</feature>
<dbReference type="InterPro" id="IPR011049">
    <property type="entry name" value="Serralysin-like_metalloprot_C"/>
</dbReference>
<feature type="domain" description="Trimeric autotransporter adhesin YadA-like stalk" evidence="14">
    <location>
        <begin position="447"/>
        <end position="481"/>
    </location>
</feature>
<evidence type="ECO:0000313" key="15">
    <source>
        <dbReference type="EMBL" id="MFC4492146.1"/>
    </source>
</evidence>
<evidence type="ECO:0000256" key="1">
    <source>
        <dbReference type="ARBA" id="ARBA00004241"/>
    </source>
</evidence>
<dbReference type="InterPro" id="IPR008635">
    <property type="entry name" value="Coiled_stalk_dom"/>
</dbReference>
<feature type="domain" description="Trimeric autotransporter adhesin YadA-like stalk" evidence="14">
    <location>
        <begin position="328"/>
        <end position="372"/>
    </location>
</feature>
<evidence type="ECO:0000256" key="8">
    <source>
        <dbReference type="ARBA" id="ARBA00022927"/>
    </source>
</evidence>
<dbReference type="RefSeq" id="WP_231463801.1">
    <property type="nucleotide sequence ID" value="NZ_JAJOHW010000109.1"/>
</dbReference>
<dbReference type="PROSITE" id="PS51257">
    <property type="entry name" value="PROKAR_LIPOPROTEIN"/>
    <property type="match status" value="1"/>
</dbReference>
<dbReference type="InterPro" id="IPR005594">
    <property type="entry name" value="YadA_C"/>
</dbReference>
<feature type="signal peptide" evidence="12">
    <location>
        <begin position="1"/>
        <end position="35"/>
    </location>
</feature>
<comment type="similarity">
    <text evidence="3">Belongs to the autotransporter-2 (AT-2) (TC 1.B.40) family.</text>
</comment>
<keyword evidence="5" id="KW-1134">Transmembrane beta strand</keyword>
<evidence type="ECO:0000313" key="16">
    <source>
        <dbReference type="Proteomes" id="UP001595999"/>
    </source>
</evidence>
<dbReference type="Pfam" id="PF03895">
    <property type="entry name" value="YadA_anchor"/>
    <property type="match status" value="1"/>
</dbReference>
<dbReference type="EMBL" id="JBHSEK010000021">
    <property type="protein sequence ID" value="MFC4492146.1"/>
    <property type="molecule type" value="Genomic_DNA"/>
</dbReference>
<sequence>MSNKVSVAKRLLAPSFALSALSLAVACSWAVPANADAISSVGTNNVYGAGAVDPAVATNSNNTIYGVGAGSNMNGTNNSAFGATAGVNVTGGYNTSIGQNAGTNVTGNNNAFMGNDSGYNVTGDANVGSGINTIRNVTGTGNTGSGANSGQDIKGDFNTGLGDNSNRNVTGNYNTSSGTFSGWNINGNNNTANGAYAGSNVTGDNNAAVGNYAGRGVTGNGNFAAGNQAGQNVSGSNNVAIGNNAGSNTNASNTVAVGNNASANANNALALGSNAKANNANDVALGANSQTAAANPTASGVVNGVTYNYAGAAPSSVVSVGSVGNERQISNVAAGRVSASSTDAVNGSQLNATNQAVQSLNTKVNNVGSGTAAALGGGSSYNAQTGEVSQPSYKVYGNTVNNVGDAIDHLQRNSPMQYSDSTGRTTTNNAGNDVTLVGGDSSRPVTIHNVEAGVQGTDAVNVNQLNAANFNNQQQISQLRSDLSDTRRDALGAAAGAMAMAGLPQAFLPGKSMLAVATATTGGESALAVGVSALSDNGRWVVKFSGSANTRGQGGASIGAGFQW</sequence>
<evidence type="ECO:0000259" key="13">
    <source>
        <dbReference type="Pfam" id="PF03895"/>
    </source>
</evidence>
<evidence type="ECO:0000256" key="12">
    <source>
        <dbReference type="SAM" id="SignalP"/>
    </source>
</evidence>
<keyword evidence="7 12" id="KW-0732">Signal</keyword>
<dbReference type="SUPFAM" id="SSF54523">
    <property type="entry name" value="Pili subunits"/>
    <property type="match status" value="1"/>
</dbReference>
<comment type="subcellular location">
    <subcellularLocation>
        <location evidence="2">Cell outer membrane</location>
    </subcellularLocation>
    <subcellularLocation>
        <location evidence="1">Cell surface</location>
    </subcellularLocation>
</comment>
<reference evidence="16" key="1">
    <citation type="journal article" date="2019" name="Int. J. Syst. Evol. Microbiol.">
        <title>The Global Catalogue of Microorganisms (GCM) 10K type strain sequencing project: providing services to taxonomists for standard genome sequencing and annotation.</title>
        <authorList>
            <consortium name="The Broad Institute Genomics Platform"/>
            <consortium name="The Broad Institute Genome Sequencing Center for Infectious Disease"/>
            <person name="Wu L."/>
            <person name="Ma J."/>
        </authorList>
    </citation>
    <scope>NUCLEOTIDE SEQUENCE [LARGE SCALE GENOMIC DNA]</scope>
    <source>
        <strain evidence="16">CGMCC 4.7608</strain>
    </source>
</reference>
<keyword evidence="4" id="KW-0813">Transport</keyword>
<feature type="chain" id="PRO_5045062562" evidence="12">
    <location>
        <begin position="36"/>
        <end position="564"/>
    </location>
</feature>
<evidence type="ECO:0000256" key="4">
    <source>
        <dbReference type="ARBA" id="ARBA00022448"/>
    </source>
</evidence>
<evidence type="ECO:0000256" key="5">
    <source>
        <dbReference type="ARBA" id="ARBA00022452"/>
    </source>
</evidence>